<dbReference type="Pfam" id="PF00132">
    <property type="entry name" value="Hexapep"/>
    <property type="match status" value="1"/>
</dbReference>
<protein>
    <submittedName>
        <fullName evidence="1">Acyltransferase</fullName>
    </submittedName>
</protein>
<keyword evidence="1" id="KW-0808">Transferase</keyword>
<accession>A0A4U1CVU7</accession>
<dbReference type="InterPro" id="IPR011004">
    <property type="entry name" value="Trimer_LpxA-like_sf"/>
</dbReference>
<keyword evidence="1" id="KW-0012">Acyltransferase</keyword>
<dbReference type="GO" id="GO:0016746">
    <property type="term" value="F:acyltransferase activity"/>
    <property type="evidence" value="ECO:0007669"/>
    <property type="project" value="UniProtKB-KW"/>
</dbReference>
<reference evidence="1 2" key="1">
    <citation type="submission" date="2019-04" db="EMBL/GenBank/DDBJ databases">
        <title>Pedobacter sp. RP-3-22 sp. nov., isolated from Arctic soil.</title>
        <authorList>
            <person name="Dahal R.H."/>
            <person name="Kim D.-U."/>
        </authorList>
    </citation>
    <scope>NUCLEOTIDE SEQUENCE [LARGE SCALE GENOMIC DNA]</scope>
    <source>
        <strain evidence="1 2">RP-3-22</strain>
    </source>
</reference>
<dbReference type="SUPFAM" id="SSF51161">
    <property type="entry name" value="Trimeric LpxA-like enzymes"/>
    <property type="match status" value="1"/>
</dbReference>
<gene>
    <name evidence="1" type="ORF">FA048_05460</name>
</gene>
<organism evidence="1 2">
    <name type="scientific">Pedobacter polaris</name>
    <dbReference type="NCBI Taxonomy" id="2571273"/>
    <lineage>
        <taxon>Bacteria</taxon>
        <taxon>Pseudomonadati</taxon>
        <taxon>Bacteroidota</taxon>
        <taxon>Sphingobacteriia</taxon>
        <taxon>Sphingobacteriales</taxon>
        <taxon>Sphingobacteriaceae</taxon>
        <taxon>Pedobacter</taxon>
    </lineage>
</organism>
<dbReference type="EMBL" id="SWBR01000001">
    <property type="protein sequence ID" value="TKC13064.1"/>
    <property type="molecule type" value="Genomic_DNA"/>
</dbReference>
<evidence type="ECO:0000313" key="1">
    <source>
        <dbReference type="EMBL" id="TKC13064.1"/>
    </source>
</evidence>
<sequence length="211" mass="24094">MSFIKKTVKGIYWGIIKFIPFTRCIYETRNTQTPINFRYLFFQKVLGFNRGAYWQVHFTSIITYPLNVVAGIETSPGMMPGCYIQGMGKVFIGDYTQLAANVGIISSNHDLYDTSKHEESTVRIGKYCWIGMNCVILPKVELGDFTIVGAGSVVTKSFPDGYCVIAGNPAKVIKLLDKDKCIGYESPYKYNGYIQHHEFEKFKREKLRIFE</sequence>
<dbReference type="InterPro" id="IPR001451">
    <property type="entry name" value="Hexapep"/>
</dbReference>
<dbReference type="InterPro" id="IPR051159">
    <property type="entry name" value="Hexapeptide_acetyltransf"/>
</dbReference>
<dbReference type="Gene3D" id="2.160.10.10">
    <property type="entry name" value="Hexapeptide repeat proteins"/>
    <property type="match status" value="1"/>
</dbReference>
<dbReference type="Proteomes" id="UP000309488">
    <property type="component" value="Unassembled WGS sequence"/>
</dbReference>
<dbReference type="PANTHER" id="PTHR23416">
    <property type="entry name" value="SIALIC ACID SYNTHASE-RELATED"/>
    <property type="match status" value="1"/>
</dbReference>
<dbReference type="AlphaFoldDB" id="A0A4U1CVU7"/>
<name>A0A4U1CVU7_9SPHI</name>
<proteinExistence type="predicted"/>
<dbReference type="CDD" id="cd04647">
    <property type="entry name" value="LbH_MAT_like"/>
    <property type="match status" value="1"/>
</dbReference>
<keyword evidence="2" id="KW-1185">Reference proteome</keyword>
<dbReference type="OrthoDB" id="9812571at2"/>
<evidence type="ECO:0000313" key="2">
    <source>
        <dbReference type="Proteomes" id="UP000309488"/>
    </source>
</evidence>
<comment type="caution">
    <text evidence="1">The sequence shown here is derived from an EMBL/GenBank/DDBJ whole genome shotgun (WGS) entry which is preliminary data.</text>
</comment>